<reference evidence="9" key="1">
    <citation type="journal article" date="2020" name="Fungal Divers.">
        <title>Resolving the Mortierellaceae phylogeny through synthesis of multi-gene phylogenetics and phylogenomics.</title>
        <authorList>
            <person name="Vandepol N."/>
            <person name="Liber J."/>
            <person name="Desiro A."/>
            <person name="Na H."/>
            <person name="Kennedy M."/>
            <person name="Barry K."/>
            <person name="Grigoriev I.V."/>
            <person name="Miller A.N."/>
            <person name="O'Donnell K."/>
            <person name="Stajich J.E."/>
            <person name="Bonito G."/>
        </authorList>
    </citation>
    <scope>NUCLEOTIDE SEQUENCE</scope>
    <source>
        <strain evidence="9">NRRL 2769</strain>
    </source>
</reference>
<proteinExistence type="predicted"/>
<dbReference type="Proteomes" id="UP000703661">
    <property type="component" value="Unassembled WGS sequence"/>
</dbReference>
<dbReference type="EMBL" id="JAAAID010002111">
    <property type="protein sequence ID" value="KAG0007936.1"/>
    <property type="molecule type" value="Genomic_DNA"/>
</dbReference>
<evidence type="ECO:0000256" key="7">
    <source>
        <dbReference type="SAM" id="MobiDB-lite"/>
    </source>
</evidence>
<comment type="catalytic activity">
    <reaction evidence="1">
        <text>Thiol-dependent hydrolysis of ester, thioester, amide, peptide and isopeptide bonds formed by the C-terminal Gly of ubiquitin (a 76-residue protein attached to proteins as an intracellular targeting signal).</text>
        <dbReference type="EC" id="3.4.19.12"/>
    </reaction>
</comment>
<evidence type="ECO:0000256" key="3">
    <source>
        <dbReference type="ARBA" id="ARBA00022670"/>
    </source>
</evidence>
<dbReference type="InterPro" id="IPR036959">
    <property type="entry name" value="Peptidase_C12_UCH_sf"/>
</dbReference>
<dbReference type="EC" id="3.4.19.12" evidence="2"/>
<keyword evidence="4" id="KW-0833">Ubl conjugation pathway</keyword>
<dbReference type="GO" id="GO:0006511">
    <property type="term" value="P:ubiquitin-dependent protein catabolic process"/>
    <property type="evidence" value="ECO:0007669"/>
    <property type="project" value="InterPro"/>
</dbReference>
<dbReference type="Pfam" id="PF01088">
    <property type="entry name" value="Peptidase_C12"/>
    <property type="match status" value="1"/>
</dbReference>
<feature type="region of interest" description="Disordered" evidence="7">
    <location>
        <begin position="79"/>
        <end position="137"/>
    </location>
</feature>
<dbReference type="InterPro" id="IPR038765">
    <property type="entry name" value="Papain-like_cys_pep_sf"/>
</dbReference>
<feature type="compositionally biased region" description="Basic and acidic residues" evidence="7">
    <location>
        <begin position="108"/>
        <end position="117"/>
    </location>
</feature>
<evidence type="ECO:0000256" key="4">
    <source>
        <dbReference type="ARBA" id="ARBA00022786"/>
    </source>
</evidence>
<evidence type="ECO:0000313" key="9">
    <source>
        <dbReference type="EMBL" id="KAG0007936.1"/>
    </source>
</evidence>
<evidence type="ECO:0000256" key="2">
    <source>
        <dbReference type="ARBA" id="ARBA00012759"/>
    </source>
</evidence>
<keyword evidence="10" id="KW-1185">Reference proteome</keyword>
<protein>
    <recommendedName>
        <fullName evidence="2">ubiquitinyl hydrolase 1</fullName>
        <ecNumber evidence="2">3.4.19.12</ecNumber>
    </recommendedName>
</protein>
<gene>
    <name evidence="9" type="ORF">BGZ80_004056</name>
</gene>
<keyword evidence="6" id="KW-0788">Thiol protease</keyword>
<evidence type="ECO:0000256" key="6">
    <source>
        <dbReference type="ARBA" id="ARBA00022807"/>
    </source>
</evidence>
<dbReference type="AlphaFoldDB" id="A0A9P6SWA9"/>
<dbReference type="SUPFAM" id="SSF54001">
    <property type="entry name" value="Cysteine proteinases"/>
    <property type="match status" value="1"/>
</dbReference>
<feature type="domain" description="UCH catalytic" evidence="8">
    <location>
        <begin position="379"/>
        <end position="513"/>
    </location>
</feature>
<dbReference type="GO" id="GO:0004843">
    <property type="term" value="F:cysteine-type deubiquitinase activity"/>
    <property type="evidence" value="ECO:0007669"/>
    <property type="project" value="UniProtKB-EC"/>
</dbReference>
<keyword evidence="5" id="KW-0378">Hydrolase</keyword>
<accession>A0A9P6SWA9</accession>
<keyword evidence="3" id="KW-0645">Protease</keyword>
<dbReference type="InterPro" id="IPR001578">
    <property type="entry name" value="Peptidase_C12_UCH"/>
</dbReference>
<comment type="caution">
    <text evidence="9">The sequence shown here is derived from an EMBL/GenBank/DDBJ whole genome shotgun (WGS) entry which is preliminary data.</text>
</comment>
<evidence type="ECO:0000259" key="8">
    <source>
        <dbReference type="Pfam" id="PF01088"/>
    </source>
</evidence>
<evidence type="ECO:0000256" key="1">
    <source>
        <dbReference type="ARBA" id="ARBA00000707"/>
    </source>
</evidence>
<feature type="compositionally biased region" description="Polar residues" evidence="7">
    <location>
        <begin position="87"/>
        <end position="107"/>
    </location>
</feature>
<evidence type="ECO:0000313" key="10">
    <source>
        <dbReference type="Proteomes" id="UP000703661"/>
    </source>
</evidence>
<dbReference type="Gene3D" id="3.40.532.10">
    <property type="entry name" value="Peptidase C12, ubiquitin carboxyl-terminal hydrolase"/>
    <property type="match status" value="1"/>
</dbReference>
<organism evidence="9 10">
    <name type="scientific">Entomortierella chlamydospora</name>
    <dbReference type="NCBI Taxonomy" id="101097"/>
    <lineage>
        <taxon>Eukaryota</taxon>
        <taxon>Fungi</taxon>
        <taxon>Fungi incertae sedis</taxon>
        <taxon>Mucoromycota</taxon>
        <taxon>Mortierellomycotina</taxon>
        <taxon>Mortierellomycetes</taxon>
        <taxon>Mortierellales</taxon>
        <taxon>Mortierellaceae</taxon>
        <taxon>Entomortierella</taxon>
    </lineage>
</organism>
<evidence type="ECO:0000256" key="5">
    <source>
        <dbReference type="ARBA" id="ARBA00022801"/>
    </source>
</evidence>
<name>A0A9P6SWA9_9FUNG</name>
<dbReference type="OrthoDB" id="2442706at2759"/>
<sequence length="536" mass="61179">MNRNTVDSEICRMWKVVYRARCIPSANQRDEVVKKHLRKKYGKNPQLFVDMLVIVQDAVKASDTSGIIQWKKKARARLEEEKGLHGSTETYSESTRQKQHSSATTPMRNEEQKRNVKEGVNTVATTSTPSDNKSKSLGKRKLDVLDDVTAKLLIRVACSDDPAMAVEVERTMREGQQRLMDILNLTREGRFTKAIGMMVDYWSQSDCETILKHGIAVFSEQQKSFFQGSMTFAKHLAIMTELQLHNRTVNINPETGDFHAMKATKRGRLSYIQDLPTVGDTLEEGVCDQFPYALTERLSVADNKSKGHRVQHLAYLVCYWNTYETRQIMNKLDFNDAPDGCVIPAVYNLDNHPKRRIKFQQPQSHNVTKRLEDCPELPLCFLQTIEPGMCCMLALFNFVVNHDTGNQGSSVKDILNYANKDTGDYDRLSAQSVDTLRKLHHWILRDKSDNVHHNVTQNDIEGDLAEGLQPSGNHVIMIMPHKGFVWELDSMDWSSPKRLGKIDDDWTEIAQARLEDWTQAAIKTRVCNDIHAIIAE</sequence>
<feature type="compositionally biased region" description="Polar residues" evidence="7">
    <location>
        <begin position="122"/>
        <end position="131"/>
    </location>
</feature>